<dbReference type="PANTHER" id="PTHR33164">
    <property type="entry name" value="TRANSCRIPTIONAL REGULATOR, MARR FAMILY"/>
    <property type="match status" value="1"/>
</dbReference>
<dbReference type="PANTHER" id="PTHR33164:SF64">
    <property type="entry name" value="TRANSCRIPTIONAL REGULATOR SLYA"/>
    <property type="match status" value="1"/>
</dbReference>
<dbReference type="InterPro" id="IPR039422">
    <property type="entry name" value="MarR/SlyA-like"/>
</dbReference>
<dbReference type="GO" id="GO:0003700">
    <property type="term" value="F:DNA-binding transcription factor activity"/>
    <property type="evidence" value="ECO:0007669"/>
    <property type="project" value="InterPro"/>
</dbReference>
<accession>A0A848LAK7</accession>
<dbReference type="PROSITE" id="PS50995">
    <property type="entry name" value="HTH_MARR_2"/>
    <property type="match status" value="1"/>
</dbReference>
<dbReference type="GO" id="GO:0006950">
    <property type="term" value="P:response to stress"/>
    <property type="evidence" value="ECO:0007669"/>
    <property type="project" value="TreeGrafter"/>
</dbReference>
<proteinExistence type="predicted"/>
<sequence>MKPGLGTQLRHLLELLDGAVSDVYEKEGLAYRPRYTPVMRALIAREPSTVSHIAEAAGITQPAVTQTVALMVKEGLVSVRPEPGDKRQRRVQLTDAGREMLPRLQACWNATAGAAAELDAELPTPLSLTLEKAIAALETRPFGVRIAEARARLPVPAAPMPTVGKKTPTKPEATRRRSTPKPKGR</sequence>
<comment type="caution">
    <text evidence="6">The sequence shown here is derived from an EMBL/GenBank/DDBJ whole genome shotgun (WGS) entry which is preliminary data.</text>
</comment>
<feature type="compositionally biased region" description="Basic residues" evidence="4">
    <location>
        <begin position="176"/>
        <end position="185"/>
    </location>
</feature>
<dbReference type="Gene3D" id="1.10.10.10">
    <property type="entry name" value="Winged helix-like DNA-binding domain superfamily/Winged helix DNA-binding domain"/>
    <property type="match status" value="1"/>
</dbReference>
<protein>
    <submittedName>
        <fullName evidence="6">MarR family transcriptional regulator</fullName>
    </submittedName>
</protein>
<dbReference type="SUPFAM" id="SSF46785">
    <property type="entry name" value="Winged helix' DNA-binding domain"/>
    <property type="match status" value="1"/>
</dbReference>
<evidence type="ECO:0000313" key="7">
    <source>
        <dbReference type="Proteomes" id="UP000518300"/>
    </source>
</evidence>
<evidence type="ECO:0000259" key="5">
    <source>
        <dbReference type="PROSITE" id="PS50995"/>
    </source>
</evidence>
<dbReference type="InterPro" id="IPR000835">
    <property type="entry name" value="HTH_MarR-typ"/>
</dbReference>
<evidence type="ECO:0000256" key="4">
    <source>
        <dbReference type="SAM" id="MobiDB-lite"/>
    </source>
</evidence>
<gene>
    <name evidence="6" type="ORF">HG543_11780</name>
</gene>
<dbReference type="EMBL" id="JABBJJ010000041">
    <property type="protein sequence ID" value="NMO15526.1"/>
    <property type="molecule type" value="Genomic_DNA"/>
</dbReference>
<dbReference type="InterPro" id="IPR011991">
    <property type="entry name" value="ArsR-like_HTH"/>
</dbReference>
<dbReference type="Pfam" id="PF12802">
    <property type="entry name" value="MarR_2"/>
    <property type="match status" value="1"/>
</dbReference>
<dbReference type="CDD" id="cd00090">
    <property type="entry name" value="HTH_ARSR"/>
    <property type="match status" value="1"/>
</dbReference>
<evidence type="ECO:0000256" key="3">
    <source>
        <dbReference type="ARBA" id="ARBA00023163"/>
    </source>
</evidence>
<keyword evidence="1" id="KW-0805">Transcription regulation</keyword>
<dbReference type="InterPro" id="IPR036388">
    <property type="entry name" value="WH-like_DNA-bd_sf"/>
</dbReference>
<dbReference type="AlphaFoldDB" id="A0A848LAK7"/>
<organism evidence="6 7">
    <name type="scientific">Pyxidicoccus fallax</name>
    <dbReference type="NCBI Taxonomy" id="394095"/>
    <lineage>
        <taxon>Bacteria</taxon>
        <taxon>Pseudomonadati</taxon>
        <taxon>Myxococcota</taxon>
        <taxon>Myxococcia</taxon>
        <taxon>Myxococcales</taxon>
        <taxon>Cystobacterineae</taxon>
        <taxon>Myxococcaceae</taxon>
        <taxon>Pyxidicoccus</taxon>
    </lineage>
</organism>
<dbReference type="SMART" id="SM00347">
    <property type="entry name" value="HTH_MARR"/>
    <property type="match status" value="1"/>
</dbReference>
<keyword evidence="2" id="KW-0238">DNA-binding</keyword>
<name>A0A848LAK7_9BACT</name>
<dbReference type="GO" id="GO:0003677">
    <property type="term" value="F:DNA binding"/>
    <property type="evidence" value="ECO:0007669"/>
    <property type="project" value="UniProtKB-KW"/>
</dbReference>
<keyword evidence="3" id="KW-0804">Transcription</keyword>
<evidence type="ECO:0000313" key="6">
    <source>
        <dbReference type="EMBL" id="NMO15526.1"/>
    </source>
</evidence>
<keyword evidence="7" id="KW-1185">Reference proteome</keyword>
<evidence type="ECO:0000256" key="2">
    <source>
        <dbReference type="ARBA" id="ARBA00023125"/>
    </source>
</evidence>
<feature type="domain" description="HTH marR-type" evidence="5">
    <location>
        <begin position="2"/>
        <end position="139"/>
    </location>
</feature>
<evidence type="ECO:0000256" key="1">
    <source>
        <dbReference type="ARBA" id="ARBA00023015"/>
    </source>
</evidence>
<dbReference type="InterPro" id="IPR036390">
    <property type="entry name" value="WH_DNA-bd_sf"/>
</dbReference>
<reference evidence="6 7" key="1">
    <citation type="submission" date="2020-04" db="EMBL/GenBank/DDBJ databases">
        <title>Draft genome of Pyxidicoccus fallax type strain.</title>
        <authorList>
            <person name="Whitworth D.E."/>
        </authorList>
    </citation>
    <scope>NUCLEOTIDE SEQUENCE [LARGE SCALE GENOMIC DNA]</scope>
    <source>
        <strain evidence="6 7">DSM 14698</strain>
    </source>
</reference>
<feature type="region of interest" description="Disordered" evidence="4">
    <location>
        <begin position="153"/>
        <end position="185"/>
    </location>
</feature>
<dbReference type="Proteomes" id="UP000518300">
    <property type="component" value="Unassembled WGS sequence"/>
</dbReference>